<proteinExistence type="predicted"/>
<evidence type="ECO:0000313" key="2">
    <source>
        <dbReference type="EMBL" id="QDU73106.1"/>
    </source>
</evidence>
<dbReference type="AlphaFoldDB" id="A0A518C1K7"/>
<name>A0A518C1K7_9BACT</name>
<dbReference type="RefSeq" id="WP_144969658.1">
    <property type="nucleotide sequence ID" value="NZ_CP036289.1"/>
</dbReference>
<dbReference type="KEGG" id="bvo:Pan97_00730"/>
<accession>A0A518C1K7</accession>
<protein>
    <submittedName>
        <fullName evidence="2">Uncharacterized protein</fullName>
    </submittedName>
</protein>
<gene>
    <name evidence="2" type="ORF">Pan97_00730</name>
</gene>
<sequence precursor="true">MRKLNCLISMAVVLLVTALPRIATACGPYTDTGTFDVTVVQRSPTWGPKENPVPGGTYNLGITQRGHTYRVVVKTDESTVLTLSHAAVANGGIFTGDPTVVVSTAGGCSTHTFSLKVRNETVPLTYWIQSKITVSDSVNTMQFDVQTREIEYD</sequence>
<evidence type="ECO:0000313" key="3">
    <source>
        <dbReference type="Proteomes" id="UP000318626"/>
    </source>
</evidence>
<evidence type="ECO:0000256" key="1">
    <source>
        <dbReference type="SAM" id="SignalP"/>
    </source>
</evidence>
<keyword evidence="1" id="KW-0732">Signal</keyword>
<feature type="signal peptide" evidence="1">
    <location>
        <begin position="1"/>
        <end position="25"/>
    </location>
</feature>
<dbReference type="Proteomes" id="UP000318626">
    <property type="component" value="Chromosome"/>
</dbReference>
<keyword evidence="3" id="KW-1185">Reference proteome</keyword>
<reference evidence="3" key="1">
    <citation type="submission" date="2019-02" db="EMBL/GenBank/DDBJ databases">
        <title>Deep-cultivation of Planctomycetes and their phenomic and genomic characterization uncovers novel biology.</title>
        <authorList>
            <person name="Wiegand S."/>
            <person name="Jogler M."/>
            <person name="Boedeker C."/>
            <person name="Pinto D."/>
            <person name="Vollmers J."/>
            <person name="Rivas-Marin E."/>
            <person name="Kohn T."/>
            <person name="Peeters S.H."/>
            <person name="Heuer A."/>
            <person name="Rast P."/>
            <person name="Oberbeckmann S."/>
            <person name="Bunk B."/>
            <person name="Jeske O."/>
            <person name="Meyerdierks A."/>
            <person name="Storesund J.E."/>
            <person name="Kallscheuer N."/>
            <person name="Luecker S."/>
            <person name="Lage O.M."/>
            <person name="Pohl T."/>
            <person name="Merkel B.J."/>
            <person name="Hornburger P."/>
            <person name="Mueller R.-W."/>
            <person name="Bruemmer F."/>
            <person name="Labrenz M."/>
            <person name="Spormann A.M."/>
            <person name="Op den Camp H."/>
            <person name="Overmann J."/>
            <person name="Amann R."/>
            <person name="Jetten M.S.M."/>
            <person name="Mascher T."/>
            <person name="Medema M.H."/>
            <person name="Devos D.P."/>
            <person name="Kaster A.-K."/>
            <person name="Ovreas L."/>
            <person name="Rohde M."/>
            <person name="Galperin M.Y."/>
            <person name="Jogler C."/>
        </authorList>
    </citation>
    <scope>NUCLEOTIDE SEQUENCE [LARGE SCALE GENOMIC DNA]</scope>
    <source>
        <strain evidence="3">Pan97</strain>
    </source>
</reference>
<feature type="chain" id="PRO_5021839306" evidence="1">
    <location>
        <begin position="26"/>
        <end position="153"/>
    </location>
</feature>
<organism evidence="2 3">
    <name type="scientific">Bremerella volcania</name>
    <dbReference type="NCBI Taxonomy" id="2527984"/>
    <lineage>
        <taxon>Bacteria</taxon>
        <taxon>Pseudomonadati</taxon>
        <taxon>Planctomycetota</taxon>
        <taxon>Planctomycetia</taxon>
        <taxon>Pirellulales</taxon>
        <taxon>Pirellulaceae</taxon>
        <taxon>Bremerella</taxon>
    </lineage>
</organism>
<dbReference type="EMBL" id="CP036289">
    <property type="protein sequence ID" value="QDU73106.1"/>
    <property type="molecule type" value="Genomic_DNA"/>
</dbReference>